<feature type="domain" description="DUF397" evidence="1">
    <location>
        <begin position="3"/>
        <end position="53"/>
    </location>
</feature>
<protein>
    <submittedName>
        <fullName evidence="2">DUF397 domain-containing protein</fullName>
    </submittedName>
</protein>
<comment type="caution">
    <text evidence="2">The sequence shown here is derived from an EMBL/GenBank/DDBJ whole genome shotgun (WGS) entry which is preliminary data.</text>
</comment>
<gene>
    <name evidence="2" type="ORF">Q8A49_18035</name>
</gene>
<accession>A0ABU7KSY0</accession>
<dbReference type="InterPro" id="IPR007278">
    <property type="entry name" value="DUF397"/>
</dbReference>
<dbReference type="EMBL" id="JAUUCC010000046">
    <property type="protein sequence ID" value="MEE2052401.1"/>
    <property type="molecule type" value="Genomic_DNA"/>
</dbReference>
<sequence length="55" mass="6121">MNAWHKSSYSSGSQNCVEASEGERILVRDTQNRGHGHLDFTPDAWTALMSTVRGQ</sequence>
<evidence type="ECO:0000259" key="1">
    <source>
        <dbReference type="Pfam" id="PF04149"/>
    </source>
</evidence>
<evidence type="ECO:0000313" key="3">
    <source>
        <dbReference type="Proteomes" id="UP001348641"/>
    </source>
</evidence>
<organism evidence="2 3">
    <name type="scientific">Nocardiopsis tropica</name>
    <dbReference type="NCBI Taxonomy" id="109330"/>
    <lineage>
        <taxon>Bacteria</taxon>
        <taxon>Bacillati</taxon>
        <taxon>Actinomycetota</taxon>
        <taxon>Actinomycetes</taxon>
        <taxon>Streptosporangiales</taxon>
        <taxon>Nocardiopsidaceae</taxon>
        <taxon>Nocardiopsis</taxon>
    </lineage>
</organism>
<dbReference type="RefSeq" id="WP_330159433.1">
    <property type="nucleotide sequence ID" value="NZ_BAAAJA010000021.1"/>
</dbReference>
<dbReference type="Pfam" id="PF04149">
    <property type="entry name" value="DUF397"/>
    <property type="match status" value="1"/>
</dbReference>
<proteinExistence type="predicted"/>
<reference evidence="2 3" key="1">
    <citation type="submission" date="2023-07" db="EMBL/GenBank/DDBJ databases">
        <authorList>
            <person name="Girao M."/>
            <person name="Carvalho M.F."/>
        </authorList>
    </citation>
    <scope>NUCLEOTIDE SEQUENCE [LARGE SCALE GENOMIC DNA]</scope>
    <source>
        <strain evidence="2 3">66/93</strain>
    </source>
</reference>
<name>A0ABU7KSY0_9ACTN</name>
<evidence type="ECO:0000313" key="2">
    <source>
        <dbReference type="EMBL" id="MEE2052401.1"/>
    </source>
</evidence>
<dbReference type="Proteomes" id="UP001348641">
    <property type="component" value="Unassembled WGS sequence"/>
</dbReference>